<feature type="transmembrane region" description="Helical" evidence="9">
    <location>
        <begin position="169"/>
        <end position="194"/>
    </location>
</feature>
<comment type="subunit">
    <text evidence="9">The complex comprises the extracytoplasmic solute receptor protein and the two transmembrane proteins.</text>
</comment>
<evidence type="ECO:0000256" key="1">
    <source>
        <dbReference type="ARBA" id="ARBA00004429"/>
    </source>
</evidence>
<feature type="transmembrane region" description="Helical" evidence="9">
    <location>
        <begin position="206"/>
        <end position="232"/>
    </location>
</feature>
<feature type="transmembrane region" description="Helical" evidence="9">
    <location>
        <begin position="127"/>
        <end position="149"/>
    </location>
</feature>
<keyword evidence="12" id="KW-1185">Reference proteome</keyword>
<evidence type="ECO:0000256" key="2">
    <source>
        <dbReference type="ARBA" id="ARBA00022448"/>
    </source>
</evidence>
<dbReference type="Pfam" id="PF04290">
    <property type="entry name" value="DctQ"/>
    <property type="match status" value="1"/>
</dbReference>
<dbReference type="Proteomes" id="UP000786693">
    <property type="component" value="Unassembled WGS sequence"/>
</dbReference>
<dbReference type="PANTHER" id="PTHR35011">
    <property type="entry name" value="2,3-DIKETO-L-GULONATE TRAP TRANSPORTER SMALL PERMEASE PROTEIN YIAM"/>
    <property type="match status" value="1"/>
</dbReference>
<keyword evidence="2 9" id="KW-0813">Transport</keyword>
<dbReference type="PANTHER" id="PTHR35011:SF4">
    <property type="entry name" value="SLL1102 PROTEIN"/>
    <property type="match status" value="1"/>
</dbReference>
<evidence type="ECO:0000313" key="11">
    <source>
        <dbReference type="EMBL" id="GIT93499.1"/>
    </source>
</evidence>
<keyword evidence="5 9" id="KW-0812">Transmembrane</keyword>
<comment type="caution">
    <text evidence="9">Lacks conserved residue(s) required for the propagation of feature annotation.</text>
</comment>
<evidence type="ECO:0000256" key="9">
    <source>
        <dbReference type="RuleBase" id="RU369079"/>
    </source>
</evidence>
<reference evidence="11 12" key="1">
    <citation type="submission" date="2021-05" db="EMBL/GenBank/DDBJ databases">
        <title>Bacteria Genome sequencing.</title>
        <authorList>
            <person name="Takabe Y."/>
            <person name="Nakajima Y."/>
            <person name="Suzuki S."/>
            <person name="Shiozaki T."/>
        </authorList>
    </citation>
    <scope>NUCLEOTIDE SEQUENCE [LARGE SCALE GENOMIC DNA]</scope>
    <source>
        <strain evidence="11 12">AI_62</strain>
    </source>
</reference>
<protein>
    <recommendedName>
        <fullName evidence="9">TRAP transporter small permease protein</fullName>
    </recommendedName>
</protein>
<comment type="similarity">
    <text evidence="8 9">Belongs to the TRAP transporter small permease family.</text>
</comment>
<feature type="domain" description="Tripartite ATP-independent periplasmic transporters DctQ component" evidence="10">
    <location>
        <begin position="56"/>
        <end position="148"/>
    </location>
</feature>
<name>A0ABQ4NGE8_9RHOB</name>
<feature type="transmembrane region" description="Helical" evidence="9">
    <location>
        <begin position="48"/>
        <end position="67"/>
    </location>
</feature>
<gene>
    <name evidence="11" type="ORF">JANAI62_01220</name>
</gene>
<evidence type="ECO:0000313" key="12">
    <source>
        <dbReference type="Proteomes" id="UP000786693"/>
    </source>
</evidence>
<evidence type="ECO:0000256" key="6">
    <source>
        <dbReference type="ARBA" id="ARBA00022989"/>
    </source>
</evidence>
<keyword evidence="4 9" id="KW-0997">Cell inner membrane</keyword>
<dbReference type="InterPro" id="IPR007387">
    <property type="entry name" value="TRAP_DctQ"/>
</dbReference>
<evidence type="ECO:0000256" key="4">
    <source>
        <dbReference type="ARBA" id="ARBA00022519"/>
    </source>
</evidence>
<dbReference type="RefSeq" id="WP_308442977.1">
    <property type="nucleotide sequence ID" value="NZ_BPFH01000001.1"/>
</dbReference>
<evidence type="ECO:0000256" key="8">
    <source>
        <dbReference type="ARBA" id="ARBA00038436"/>
    </source>
</evidence>
<sequence length="285" mass="32053">MSQISHSELSEEVEGQGAAAAVAISDPGEVGREQHNSGDRFIVKVSNVFAWLFPILMIAICLQVFLRNGGRMGIGPGNLAWLDDLQWWIYGAAVLIGVAYAVTTNSHVRVDIFYDNYKSEKQRKIDIFALTWLFLPFLIMCWDVTLDYALSSVRAGEGSDSPNGLHRLYLLKIFMNLSFIFMAAATWFAYVRALSQITTPLWWKKLLFAFPSTWFAIQLAVWYVGVGLTIAFTEASTTREATRTWFYDEIELLPGQDAKITVMVALVLTLALIGLLYARRDRSAD</sequence>
<organism evidence="11 12">
    <name type="scientific">Jannaschia pagri</name>
    <dbReference type="NCBI Taxonomy" id="2829797"/>
    <lineage>
        <taxon>Bacteria</taxon>
        <taxon>Pseudomonadati</taxon>
        <taxon>Pseudomonadota</taxon>
        <taxon>Alphaproteobacteria</taxon>
        <taxon>Rhodobacterales</taxon>
        <taxon>Roseobacteraceae</taxon>
        <taxon>Jannaschia</taxon>
    </lineage>
</organism>
<dbReference type="InterPro" id="IPR055348">
    <property type="entry name" value="DctQ"/>
</dbReference>
<keyword evidence="7 9" id="KW-0472">Membrane</keyword>
<keyword evidence="3" id="KW-1003">Cell membrane</keyword>
<comment type="caution">
    <text evidence="11">The sequence shown here is derived from an EMBL/GenBank/DDBJ whole genome shotgun (WGS) entry which is preliminary data.</text>
</comment>
<keyword evidence="6 9" id="KW-1133">Transmembrane helix</keyword>
<proteinExistence type="inferred from homology"/>
<evidence type="ECO:0000256" key="5">
    <source>
        <dbReference type="ARBA" id="ARBA00022692"/>
    </source>
</evidence>
<evidence type="ECO:0000256" key="7">
    <source>
        <dbReference type="ARBA" id="ARBA00023136"/>
    </source>
</evidence>
<feature type="transmembrane region" description="Helical" evidence="9">
    <location>
        <begin position="87"/>
        <end position="106"/>
    </location>
</feature>
<evidence type="ECO:0000259" key="10">
    <source>
        <dbReference type="Pfam" id="PF04290"/>
    </source>
</evidence>
<accession>A0ABQ4NGE8</accession>
<comment type="subcellular location">
    <subcellularLocation>
        <location evidence="1 9">Cell inner membrane</location>
        <topology evidence="1 9">Multi-pass membrane protein</topology>
    </subcellularLocation>
</comment>
<dbReference type="EMBL" id="BPFH01000001">
    <property type="protein sequence ID" value="GIT93499.1"/>
    <property type="molecule type" value="Genomic_DNA"/>
</dbReference>
<evidence type="ECO:0000256" key="3">
    <source>
        <dbReference type="ARBA" id="ARBA00022475"/>
    </source>
</evidence>
<comment type="function">
    <text evidence="9">Part of the tripartite ATP-independent periplasmic (TRAP) transport system.</text>
</comment>
<feature type="transmembrane region" description="Helical" evidence="9">
    <location>
        <begin position="260"/>
        <end position="278"/>
    </location>
</feature>